<evidence type="ECO:0000256" key="4">
    <source>
        <dbReference type="ARBA" id="ARBA00023136"/>
    </source>
</evidence>
<evidence type="ECO:0000313" key="6">
    <source>
        <dbReference type="Proteomes" id="UP000887574"/>
    </source>
</evidence>
<name>A0A915E746_9BILA</name>
<dbReference type="GO" id="GO:0016020">
    <property type="term" value="C:membrane"/>
    <property type="evidence" value="ECO:0007669"/>
    <property type="project" value="UniProtKB-SubCell"/>
</dbReference>
<keyword evidence="6" id="KW-1185">Reference proteome</keyword>
<dbReference type="Proteomes" id="UP000887574">
    <property type="component" value="Unplaced"/>
</dbReference>
<dbReference type="PANTHER" id="PTHR24064">
    <property type="entry name" value="SOLUTE CARRIER FAMILY 22 MEMBER"/>
    <property type="match status" value="1"/>
</dbReference>
<evidence type="ECO:0000256" key="1">
    <source>
        <dbReference type="ARBA" id="ARBA00004141"/>
    </source>
</evidence>
<dbReference type="Pfam" id="PF07690">
    <property type="entry name" value="MFS_1"/>
    <property type="match status" value="1"/>
</dbReference>
<keyword evidence="4 5" id="KW-0472">Membrane</keyword>
<dbReference type="WBParaSite" id="jg305">
    <property type="protein sequence ID" value="jg305"/>
    <property type="gene ID" value="jg305"/>
</dbReference>
<dbReference type="InterPro" id="IPR011701">
    <property type="entry name" value="MFS"/>
</dbReference>
<keyword evidence="2 5" id="KW-0812">Transmembrane</keyword>
<dbReference type="InterPro" id="IPR036259">
    <property type="entry name" value="MFS_trans_sf"/>
</dbReference>
<accession>A0A915E746</accession>
<proteinExistence type="predicted"/>
<evidence type="ECO:0000256" key="2">
    <source>
        <dbReference type="ARBA" id="ARBA00022692"/>
    </source>
</evidence>
<sequence length="297" mass="33643">MQPLLDATPSAANIVQFSEDTKKSITVSEKEKFKEKLVDFDQIFDFIKHYGRYQFFMLVVIQYIMLNSAGNYIFIAFATLRPSCGTRQIQVQEDACARIAECGSRNITSLFHSLYEEERFVCPQEHLPQHMQTLQAIGSGIGAIVGGHLADMFGRKWVTYIGALNMCAFGLMGAWSVNWVMLAVAMFGMGLAYGALVDSSMTLASKHLSVQIASFLAYLTADWRGYLISINALCLPKRRHEEACQELNAISTWNGCSIRFKPEDLSDIKLNTVEDKCKIYSLWDLFTTKNWLYTLWL</sequence>
<feature type="transmembrane region" description="Helical" evidence="5">
    <location>
        <begin position="55"/>
        <end position="80"/>
    </location>
</feature>
<dbReference type="AlphaFoldDB" id="A0A915E746"/>
<comment type="subcellular location">
    <subcellularLocation>
        <location evidence="1">Membrane</location>
        <topology evidence="1">Multi-pass membrane protein</topology>
    </subcellularLocation>
</comment>
<keyword evidence="3 5" id="KW-1133">Transmembrane helix</keyword>
<protein>
    <submittedName>
        <fullName evidence="7">Major facilitator superfamily (MFS) profile domain-containing protein</fullName>
    </submittedName>
</protein>
<reference evidence="7" key="1">
    <citation type="submission" date="2022-11" db="UniProtKB">
        <authorList>
            <consortium name="WormBaseParasite"/>
        </authorList>
    </citation>
    <scope>IDENTIFICATION</scope>
</reference>
<evidence type="ECO:0000256" key="3">
    <source>
        <dbReference type="ARBA" id="ARBA00022989"/>
    </source>
</evidence>
<evidence type="ECO:0000313" key="7">
    <source>
        <dbReference type="WBParaSite" id="jg305"/>
    </source>
</evidence>
<feature type="transmembrane region" description="Helical" evidence="5">
    <location>
        <begin position="179"/>
        <end position="197"/>
    </location>
</feature>
<dbReference type="SUPFAM" id="SSF103473">
    <property type="entry name" value="MFS general substrate transporter"/>
    <property type="match status" value="1"/>
</dbReference>
<evidence type="ECO:0000256" key="5">
    <source>
        <dbReference type="SAM" id="Phobius"/>
    </source>
</evidence>
<organism evidence="6 7">
    <name type="scientific">Ditylenchus dipsaci</name>
    <dbReference type="NCBI Taxonomy" id="166011"/>
    <lineage>
        <taxon>Eukaryota</taxon>
        <taxon>Metazoa</taxon>
        <taxon>Ecdysozoa</taxon>
        <taxon>Nematoda</taxon>
        <taxon>Chromadorea</taxon>
        <taxon>Rhabditida</taxon>
        <taxon>Tylenchina</taxon>
        <taxon>Tylenchomorpha</taxon>
        <taxon>Sphaerularioidea</taxon>
        <taxon>Anguinidae</taxon>
        <taxon>Anguininae</taxon>
        <taxon>Ditylenchus</taxon>
    </lineage>
</organism>
<dbReference type="Gene3D" id="1.20.1250.20">
    <property type="entry name" value="MFS general substrate transporter like domains"/>
    <property type="match status" value="1"/>
</dbReference>
<dbReference type="GO" id="GO:0022857">
    <property type="term" value="F:transmembrane transporter activity"/>
    <property type="evidence" value="ECO:0007669"/>
    <property type="project" value="InterPro"/>
</dbReference>